<gene>
    <name evidence="3" type="primary">cheD</name>
    <name evidence="4" type="ORF">LIN78_10455</name>
</gene>
<dbReference type="CDD" id="cd16352">
    <property type="entry name" value="CheD"/>
    <property type="match status" value="1"/>
</dbReference>
<evidence type="ECO:0000256" key="1">
    <source>
        <dbReference type="ARBA" id="ARBA00022500"/>
    </source>
</evidence>
<keyword evidence="1 3" id="KW-0145">Chemotaxis</keyword>
<dbReference type="Gene3D" id="3.30.1330.200">
    <property type="match status" value="1"/>
</dbReference>
<dbReference type="EC" id="3.5.1.44" evidence="3"/>
<evidence type="ECO:0000313" key="5">
    <source>
        <dbReference type="Proteomes" id="UP001165395"/>
    </source>
</evidence>
<comment type="similarity">
    <text evidence="3">Belongs to the CheD family.</text>
</comment>
<dbReference type="PANTHER" id="PTHR35147">
    <property type="entry name" value="CHEMORECEPTOR GLUTAMINE DEAMIDASE CHED-RELATED"/>
    <property type="match status" value="1"/>
</dbReference>
<evidence type="ECO:0000313" key="4">
    <source>
        <dbReference type="EMBL" id="MCB6183965.1"/>
    </source>
</evidence>
<reference evidence="4" key="1">
    <citation type="submission" date="2021-10" db="EMBL/GenBank/DDBJ databases">
        <title>The complete genome sequence of Leeia sp. TBRC 13508.</title>
        <authorList>
            <person name="Charoenyingcharoen P."/>
            <person name="Yukphan P."/>
        </authorList>
    </citation>
    <scope>NUCLEOTIDE SEQUENCE</scope>
    <source>
        <strain evidence="4">TBRC 13508</strain>
    </source>
</reference>
<dbReference type="InterPro" id="IPR011324">
    <property type="entry name" value="Cytotoxic_necrot_fac-like_cat"/>
</dbReference>
<name>A0ABS8D6Z2_9NEIS</name>
<keyword evidence="2 3" id="KW-0378">Hydrolase</keyword>
<comment type="catalytic activity">
    <reaction evidence="3">
        <text>L-glutaminyl-[protein] + H2O = L-glutamyl-[protein] + NH4(+)</text>
        <dbReference type="Rhea" id="RHEA:16441"/>
        <dbReference type="Rhea" id="RHEA-COMP:10207"/>
        <dbReference type="Rhea" id="RHEA-COMP:10208"/>
        <dbReference type="ChEBI" id="CHEBI:15377"/>
        <dbReference type="ChEBI" id="CHEBI:28938"/>
        <dbReference type="ChEBI" id="CHEBI:29973"/>
        <dbReference type="ChEBI" id="CHEBI:30011"/>
        <dbReference type="EC" id="3.5.1.44"/>
    </reaction>
</comment>
<comment type="function">
    <text evidence="3">Probably deamidates glutamine residues to glutamate on methyl-accepting chemotaxis receptors (MCPs), playing an important role in chemotaxis.</text>
</comment>
<organism evidence="4 5">
    <name type="scientific">Leeia speluncae</name>
    <dbReference type="NCBI Taxonomy" id="2884804"/>
    <lineage>
        <taxon>Bacteria</taxon>
        <taxon>Pseudomonadati</taxon>
        <taxon>Pseudomonadota</taxon>
        <taxon>Betaproteobacteria</taxon>
        <taxon>Neisseriales</taxon>
        <taxon>Leeiaceae</taxon>
        <taxon>Leeia</taxon>
    </lineage>
</organism>
<dbReference type="Proteomes" id="UP001165395">
    <property type="component" value="Unassembled WGS sequence"/>
</dbReference>
<dbReference type="RefSeq" id="WP_227180747.1">
    <property type="nucleotide sequence ID" value="NZ_JAJBZT010000005.1"/>
</dbReference>
<comment type="caution">
    <text evidence="4">The sequence shown here is derived from an EMBL/GenBank/DDBJ whole genome shotgun (WGS) entry which is preliminary data.</text>
</comment>
<sequence>MHPPRGFIEIFLQPGDWYFADELTRIRTILGSCVSIVMWHPRLHLGGMCHYMLPTRKHQQVHELDGRYADEAIALLIDSIKEAGTSPKEYTVRMFGGGDMFPHLEKHKISNVGQNNVIAGRKLLAAHGLKITDEHVEGAGHRNVSFDVWDGNVTMKQSMRMELGPPRVRSLSK</sequence>
<dbReference type="InterPro" id="IPR038592">
    <property type="entry name" value="CheD-like_sf"/>
</dbReference>
<dbReference type="HAMAP" id="MF_01440">
    <property type="entry name" value="CheD"/>
    <property type="match status" value="1"/>
</dbReference>
<protein>
    <recommendedName>
        <fullName evidence="3">Probable chemoreceptor glutamine deamidase CheD</fullName>
        <ecNumber evidence="3">3.5.1.44</ecNumber>
    </recommendedName>
</protein>
<evidence type="ECO:0000256" key="3">
    <source>
        <dbReference type="HAMAP-Rule" id="MF_01440"/>
    </source>
</evidence>
<dbReference type="PANTHER" id="PTHR35147:SF3">
    <property type="entry name" value="CHEMORECEPTOR GLUTAMINE DEAMIDASE CHED 1-RELATED"/>
    <property type="match status" value="1"/>
</dbReference>
<proteinExistence type="inferred from homology"/>
<evidence type="ECO:0000256" key="2">
    <source>
        <dbReference type="ARBA" id="ARBA00022801"/>
    </source>
</evidence>
<dbReference type="Pfam" id="PF03975">
    <property type="entry name" value="CheD"/>
    <property type="match status" value="1"/>
</dbReference>
<dbReference type="EMBL" id="JAJBZT010000005">
    <property type="protein sequence ID" value="MCB6183965.1"/>
    <property type="molecule type" value="Genomic_DNA"/>
</dbReference>
<keyword evidence="5" id="KW-1185">Reference proteome</keyword>
<accession>A0ABS8D6Z2</accession>
<dbReference type="SUPFAM" id="SSF64438">
    <property type="entry name" value="CNF1/YfiH-like putative cysteine hydrolases"/>
    <property type="match status" value="1"/>
</dbReference>
<dbReference type="InterPro" id="IPR005659">
    <property type="entry name" value="Chemorcpt_Glu_NH3ase_CheD"/>
</dbReference>